<feature type="compositionally biased region" description="Basic and acidic residues" evidence="1">
    <location>
        <begin position="863"/>
        <end position="900"/>
    </location>
</feature>
<feature type="compositionally biased region" description="Polar residues" evidence="1">
    <location>
        <begin position="1252"/>
        <end position="1266"/>
    </location>
</feature>
<feature type="compositionally biased region" description="Low complexity" evidence="1">
    <location>
        <begin position="520"/>
        <end position="546"/>
    </location>
</feature>
<feature type="compositionally biased region" description="Basic and acidic residues" evidence="1">
    <location>
        <begin position="1131"/>
        <end position="1140"/>
    </location>
</feature>
<feature type="compositionally biased region" description="Acidic residues" evidence="1">
    <location>
        <begin position="617"/>
        <end position="626"/>
    </location>
</feature>
<feature type="compositionally biased region" description="Basic and acidic residues" evidence="1">
    <location>
        <begin position="934"/>
        <end position="943"/>
    </location>
</feature>
<dbReference type="Proteomes" id="UP000094527">
    <property type="component" value="Unassembled WGS sequence"/>
</dbReference>
<evidence type="ECO:0000259" key="2">
    <source>
        <dbReference type="PROSITE" id="PS50105"/>
    </source>
</evidence>
<sequence length="1275" mass="139909">MGPIVRKVSVKEKRKIVRGVENIASRAIRLFDRRGITKFSKLMGKVASSVLTAYMGFRDPKRRRREYLIPKDKAAWLEWLVSMAKKRIQIQHLTEKELRKVIIRARPNLAPHKKYQGPVEDPDLPLCIDWDVDEVASWLISIGYPQLEETFRQNFITGRRLVLVDCTALNQMGMTDLGAMREVAGKIRELLGIPPPNGMRPIARAPPFERFLRRKVYNGRSYDGMTFEKFCEVEGYNYELLMTNKNAKIPCTCEVYITTRGAEEDEEGEEGEAAEELSLRNAPTVEFLVRNALVRNKTVEQIMEDLLQDVFRPPLERKWGRDLWGKMKRGIGEGFDDLHLIYSKEKLEFVTGVANALIDELYKTVAVLNDINQLQLHIKENITKDELNMFTTSAQILMEEVAPIAGLLALGELDLETIFKQEPQFEDYVDGIIRDAEGRTNELVPDARSFIDEVIEEAMRRIPTLDLTGLAPETRDSLLRMAYTVLHELSSETAELATGVEGKGNDKKKGARGAGGGTSSGQNGDRPVSPAGTSSSSGQKDGQSGQKKGEGVAVSQGGKRVDERGKSLASPGDSGKDKHDPKGKATTKGKKVKHDDEKRREDESGVESPVDGTGEGEIGEAGEGEAGEGGGDDQAITVATALHRDGPIPRTPMTVSTASSNSYNRSLRSQDGVNTPVSRQNTPGTRGSRQFNAAGVEVGKDGRPLDPSKDPRTSGRSQASGDRQGQGKTGDSQLPSGLPKGPGKSGGASQAQGTTRQSGDSGGVDLATRLDTPDKEKALGIVQPLKAGPGAKTMSQIEITLPGPRKTFNDISAKLASARNLIPVPTPPPTGKTGNTNQQEIPFGSSTKKDSKGNDIPRQSGETARDGKNGEALRESGETRRDSKGREISPDPGAKRDSKGRVISQDAGAKRDSKGREIHPDQHGKKHVVTADNDENHNHEARSSLEGGTKKGSLKKTRSTTFAQKDSEGKEKGEDAEDFVDSAKEIWDNFKSQVSHMKISENKNDEGIVELEINPEDVMKVESTITKLKLKRARTLVSTHDDMKVDPEHMKKMMAHRKTMVEHWAKTEMEEEQSDTSPEEQARLVRMTADKVVTEICTMALTHMLLEAEAGKNTGRIIHALKKIELKGLGETDKSKEHPNDVTLWHPNLPGTQKKMEPQDPRQSKDSTKPPRRSEGSNLSDSPSPLSTAAESLPKSKQGDQQKKPSTDTQAQQPRPKPILQQHGHGGTDKLKSQSKTVVMNAVKDALKESASKQSISQRTPSSTAVKKTHYVTRL</sequence>
<feature type="region of interest" description="Disordered" evidence="1">
    <location>
        <begin position="496"/>
        <end position="977"/>
    </location>
</feature>
<reference evidence="3 4" key="1">
    <citation type="journal article" date="2016" name="Genome Biol. Evol.">
        <title>Gene Family Evolution Reflects Adaptation to Soil Environmental Stressors in the Genome of the Collembolan Orchesella cincta.</title>
        <authorList>
            <person name="Faddeeva-Vakhrusheva A."/>
            <person name="Derks M.F."/>
            <person name="Anvar S.Y."/>
            <person name="Agamennone V."/>
            <person name="Suring W."/>
            <person name="Smit S."/>
            <person name="van Straalen N.M."/>
            <person name="Roelofs D."/>
        </authorList>
    </citation>
    <scope>NUCLEOTIDE SEQUENCE [LARGE SCALE GENOMIC DNA]</scope>
    <source>
        <tissue evidence="3">Mixed pool</tissue>
    </source>
</reference>
<feature type="compositionally biased region" description="Basic and acidic residues" evidence="1">
    <location>
        <begin position="1197"/>
        <end position="1206"/>
    </location>
</feature>
<feature type="compositionally biased region" description="Polar residues" evidence="1">
    <location>
        <begin position="1176"/>
        <end position="1190"/>
    </location>
</feature>
<organism evidence="3 4">
    <name type="scientific">Orchesella cincta</name>
    <name type="common">Springtail</name>
    <name type="synonym">Podura cincta</name>
    <dbReference type="NCBI Taxonomy" id="48709"/>
    <lineage>
        <taxon>Eukaryota</taxon>
        <taxon>Metazoa</taxon>
        <taxon>Ecdysozoa</taxon>
        <taxon>Arthropoda</taxon>
        <taxon>Hexapoda</taxon>
        <taxon>Collembola</taxon>
        <taxon>Entomobryomorpha</taxon>
        <taxon>Entomobryoidea</taxon>
        <taxon>Orchesellidae</taxon>
        <taxon>Orchesellinae</taxon>
        <taxon>Orchesella</taxon>
    </lineage>
</organism>
<feature type="compositionally biased region" description="Basic and acidic residues" evidence="1">
    <location>
        <begin position="1154"/>
        <end position="1175"/>
    </location>
</feature>
<dbReference type="Gene3D" id="1.10.150.50">
    <property type="entry name" value="Transcription Factor, Ets-1"/>
    <property type="match status" value="1"/>
</dbReference>
<feature type="compositionally biased region" description="Low complexity" evidence="1">
    <location>
        <begin position="732"/>
        <end position="753"/>
    </location>
</feature>
<dbReference type="SMART" id="SM00454">
    <property type="entry name" value="SAM"/>
    <property type="match status" value="1"/>
</dbReference>
<feature type="domain" description="SAM" evidence="2">
    <location>
        <begin position="130"/>
        <end position="193"/>
    </location>
</feature>
<gene>
    <name evidence="3" type="ORF">Ocin01_14924</name>
</gene>
<feature type="compositionally biased region" description="Basic and acidic residues" evidence="1">
    <location>
        <begin position="908"/>
        <end position="923"/>
    </location>
</feature>
<dbReference type="SUPFAM" id="SSF47769">
    <property type="entry name" value="SAM/Pointed domain"/>
    <property type="match status" value="1"/>
</dbReference>
<comment type="caution">
    <text evidence="3">The sequence shown here is derived from an EMBL/GenBank/DDBJ whole genome shotgun (WGS) entry which is preliminary data.</text>
</comment>
<feature type="compositionally biased region" description="Polar residues" evidence="1">
    <location>
        <begin position="714"/>
        <end position="723"/>
    </location>
</feature>
<dbReference type="PANTHER" id="PTHR46829:SF1">
    <property type="entry name" value="STERILE ALPHA MOTIF DOMAIN-CONTAINING PROTEIN 15"/>
    <property type="match status" value="1"/>
</dbReference>
<dbReference type="AlphaFoldDB" id="A0A1D2MFI2"/>
<feature type="region of interest" description="Disordered" evidence="1">
    <location>
        <begin position="1248"/>
        <end position="1275"/>
    </location>
</feature>
<evidence type="ECO:0000313" key="3">
    <source>
        <dbReference type="EMBL" id="ODM91758.1"/>
    </source>
</evidence>
<dbReference type="Pfam" id="PF07647">
    <property type="entry name" value="SAM_2"/>
    <property type="match status" value="1"/>
</dbReference>
<proteinExistence type="predicted"/>
<feature type="compositionally biased region" description="Basic and acidic residues" evidence="1">
    <location>
        <begin position="698"/>
        <end position="713"/>
    </location>
</feature>
<evidence type="ECO:0000313" key="4">
    <source>
        <dbReference type="Proteomes" id="UP000094527"/>
    </source>
</evidence>
<dbReference type="InterPro" id="IPR001660">
    <property type="entry name" value="SAM"/>
</dbReference>
<protein>
    <submittedName>
        <fullName evidence="3">Sterile alpha motif domain-containing protein 15</fullName>
    </submittedName>
</protein>
<keyword evidence="4" id="KW-1185">Reference proteome</keyword>
<dbReference type="OrthoDB" id="6133291at2759"/>
<name>A0A1D2MFI2_ORCCI</name>
<feature type="region of interest" description="Disordered" evidence="1">
    <location>
        <begin position="1131"/>
        <end position="1236"/>
    </location>
</feature>
<dbReference type="PROSITE" id="PS50105">
    <property type="entry name" value="SAM_DOMAIN"/>
    <property type="match status" value="1"/>
</dbReference>
<dbReference type="InterPro" id="IPR013761">
    <property type="entry name" value="SAM/pointed_sf"/>
</dbReference>
<accession>A0A1D2MFI2</accession>
<dbReference type="PANTHER" id="PTHR46829">
    <property type="entry name" value="STERILE ALPHA MOTIF DOMAIN-CONTAINING PROTEIN 15"/>
    <property type="match status" value="1"/>
</dbReference>
<feature type="compositionally biased region" description="Basic and acidic residues" evidence="1">
    <location>
        <begin position="574"/>
        <end position="583"/>
    </location>
</feature>
<feature type="compositionally biased region" description="Basic and acidic residues" evidence="1">
    <location>
        <begin position="593"/>
        <end position="603"/>
    </location>
</feature>
<evidence type="ECO:0000256" key="1">
    <source>
        <dbReference type="SAM" id="MobiDB-lite"/>
    </source>
</evidence>
<feature type="compositionally biased region" description="Polar residues" evidence="1">
    <location>
        <begin position="653"/>
        <end position="691"/>
    </location>
</feature>
<dbReference type="EMBL" id="LJIJ01001429">
    <property type="protein sequence ID" value="ODM91758.1"/>
    <property type="molecule type" value="Genomic_DNA"/>
</dbReference>